<evidence type="ECO:0000256" key="3">
    <source>
        <dbReference type="SAM" id="SignalP"/>
    </source>
</evidence>
<evidence type="ECO:0000256" key="1">
    <source>
        <dbReference type="ARBA" id="ARBA00005964"/>
    </source>
</evidence>
<dbReference type="PROSITE" id="PS00941">
    <property type="entry name" value="CARBOXYLESTERASE_B_2"/>
    <property type="match status" value="1"/>
</dbReference>
<evidence type="ECO:0000259" key="4">
    <source>
        <dbReference type="Pfam" id="PF00135"/>
    </source>
</evidence>
<dbReference type="InterPro" id="IPR029058">
    <property type="entry name" value="AB_hydrolase_fold"/>
</dbReference>
<dbReference type="Gene3D" id="3.40.50.1820">
    <property type="entry name" value="alpha/beta hydrolase"/>
    <property type="match status" value="1"/>
</dbReference>
<feature type="chain" id="PRO_5002543440" evidence="3">
    <location>
        <begin position="27"/>
        <end position="592"/>
    </location>
</feature>
<dbReference type="InterPro" id="IPR019819">
    <property type="entry name" value="Carboxylesterase_B_CS"/>
</dbReference>
<evidence type="ECO:0000256" key="2">
    <source>
        <dbReference type="ARBA" id="ARBA00022801"/>
    </source>
</evidence>
<dbReference type="Proteomes" id="UP000053317">
    <property type="component" value="Unassembled WGS sequence"/>
</dbReference>
<dbReference type="InterPro" id="IPR002018">
    <property type="entry name" value="CarbesteraseB"/>
</dbReference>
<accession>A0A0G2EDY9</accession>
<dbReference type="EMBL" id="LCWF01000095">
    <property type="protein sequence ID" value="KKY20694.1"/>
    <property type="molecule type" value="Genomic_DNA"/>
</dbReference>
<reference evidence="5 6" key="1">
    <citation type="submission" date="2015-05" db="EMBL/GenBank/DDBJ databases">
        <title>Distinctive expansion of gene families associated with plant cell wall degradation and secondary metabolism in the genomes of grapevine trunk pathogens.</title>
        <authorList>
            <person name="Lawrence D.P."/>
            <person name="Travadon R."/>
            <person name="Rolshausen P.E."/>
            <person name="Baumgartner K."/>
        </authorList>
    </citation>
    <scope>NUCLEOTIDE SEQUENCE [LARGE SCALE GENOMIC DNA]</scope>
    <source>
        <strain evidence="5">UCRPC4</strain>
    </source>
</reference>
<sequence length="592" mass="64536">MGFARSALTLCQAVFLVFNFLPAGYAASITKRQSDHAPSVDVRNGTYYGTYNPTYDQDLFLGMPYAQPPVGNLRFQLPQSLTTTWNETRNATQYSPECYGYGSDDWVLGNVLAEDCLTINVVRPSGVEAGANLPVLFWIHGGGFFEGGSRDPRYNQSFLVQQSVYARAPIVAVSINYRLSGWGFLYGNEVAEAGVANIGLRDQRLALQWVQENIEAFGGDPTKGNLVFSFFIGNILTPTLVVIQGESAGGNSVGSHLIAYGGRDDGLFRGAIAESGAPTALSIYYNASGWQPFYDTVVNATNCTTANDTLQCLRTVPAEILSDVFNSTALEDASWRPVIDGDFLVDSGATLLRKGRFVKVPFLLGTNFDEGTAFGTQGINTTKQFIEDVISSGTNISNATAATIAALYPDIPEIGIPATLKGRPAADTAYGSQFKRAAAYGGDLYMHAGRRLTNQMWAKYQVSSYSYHFNVLVNGVPAEIGATHFQEVIFVFHNLNGEGYNNSVSVNPFANEPPTFTQLATLMSRMWISFVNDLDPNNSGVSCVHWPVYTLDDPKNIVFDVNVTNLAYAEADTFRAEGIQFIADNFETYFGR</sequence>
<dbReference type="SUPFAM" id="SSF53474">
    <property type="entry name" value="alpha/beta-Hydrolases"/>
    <property type="match status" value="1"/>
</dbReference>
<feature type="domain" description="Carboxylesterase type B" evidence="4">
    <location>
        <begin position="37"/>
        <end position="560"/>
    </location>
</feature>
<protein>
    <submittedName>
        <fullName evidence="5">Putative lipase 2</fullName>
    </submittedName>
</protein>
<dbReference type="InterPro" id="IPR050654">
    <property type="entry name" value="AChE-related_enzymes"/>
</dbReference>
<comment type="caution">
    <text evidence="5">The sequence shown here is derived from an EMBL/GenBank/DDBJ whole genome shotgun (WGS) entry which is preliminary data.</text>
</comment>
<keyword evidence="2" id="KW-0378">Hydrolase</keyword>
<keyword evidence="6" id="KW-1185">Reference proteome</keyword>
<reference evidence="5 6" key="2">
    <citation type="submission" date="2015-05" db="EMBL/GenBank/DDBJ databases">
        <authorList>
            <person name="Morales-Cruz A."/>
            <person name="Amrine K.C."/>
            <person name="Cantu D."/>
        </authorList>
    </citation>
    <scope>NUCLEOTIDE SEQUENCE [LARGE SCALE GENOMIC DNA]</scope>
    <source>
        <strain evidence="5">UCRPC4</strain>
    </source>
</reference>
<organism evidence="5 6">
    <name type="scientific">Phaeomoniella chlamydospora</name>
    <name type="common">Phaeoacremonium chlamydosporum</name>
    <dbReference type="NCBI Taxonomy" id="158046"/>
    <lineage>
        <taxon>Eukaryota</taxon>
        <taxon>Fungi</taxon>
        <taxon>Dikarya</taxon>
        <taxon>Ascomycota</taxon>
        <taxon>Pezizomycotina</taxon>
        <taxon>Eurotiomycetes</taxon>
        <taxon>Chaetothyriomycetidae</taxon>
        <taxon>Phaeomoniellales</taxon>
        <taxon>Phaeomoniellaceae</taxon>
        <taxon>Phaeomoniella</taxon>
    </lineage>
</organism>
<dbReference type="PANTHER" id="PTHR43918:SF4">
    <property type="entry name" value="CARBOXYLIC ESTER HYDROLASE"/>
    <property type="match status" value="1"/>
</dbReference>
<dbReference type="OrthoDB" id="408631at2759"/>
<keyword evidence="3" id="KW-0732">Signal</keyword>
<evidence type="ECO:0000313" key="6">
    <source>
        <dbReference type="Proteomes" id="UP000053317"/>
    </source>
</evidence>
<comment type="similarity">
    <text evidence="1">Belongs to the type-B carboxylesterase/lipase family.</text>
</comment>
<dbReference type="GO" id="GO:0052689">
    <property type="term" value="F:carboxylic ester hydrolase activity"/>
    <property type="evidence" value="ECO:0007669"/>
    <property type="project" value="TreeGrafter"/>
</dbReference>
<dbReference type="PANTHER" id="PTHR43918">
    <property type="entry name" value="ACETYLCHOLINESTERASE"/>
    <property type="match status" value="1"/>
</dbReference>
<gene>
    <name evidence="5" type="ORF">UCRPC4_g04161</name>
</gene>
<dbReference type="ESTHER" id="9euro-a0a0g2edy9">
    <property type="family name" value="Fungal_carboxylesterase_lipase"/>
</dbReference>
<name>A0A0G2EDY9_PHACM</name>
<proteinExistence type="inferred from homology"/>
<dbReference type="Pfam" id="PF00135">
    <property type="entry name" value="COesterase"/>
    <property type="match status" value="1"/>
</dbReference>
<dbReference type="AlphaFoldDB" id="A0A0G2EDY9"/>
<feature type="signal peptide" evidence="3">
    <location>
        <begin position="1"/>
        <end position="26"/>
    </location>
</feature>
<evidence type="ECO:0000313" key="5">
    <source>
        <dbReference type="EMBL" id="KKY20694.1"/>
    </source>
</evidence>